<dbReference type="Gene3D" id="3.50.70.20">
    <property type="entry name" value="Cytochrome P460"/>
    <property type="match status" value="1"/>
</dbReference>
<proteinExistence type="predicted"/>
<dbReference type="InterPro" id="IPR032033">
    <property type="entry name" value="Cytochrome_P460"/>
</dbReference>
<keyword evidence="1" id="KW-0732">Signal</keyword>
<feature type="domain" description="Cytochrome P460" evidence="2">
    <location>
        <begin position="39"/>
        <end position="148"/>
    </location>
</feature>
<feature type="chain" id="PRO_5015581056" description="Cytochrome P460 domain-containing protein" evidence="1">
    <location>
        <begin position="24"/>
        <end position="164"/>
    </location>
</feature>
<dbReference type="RefSeq" id="WP_146155685.1">
    <property type="nucleotide sequence ID" value="NZ_PVNK01000136.1"/>
</dbReference>
<evidence type="ECO:0000259" key="2">
    <source>
        <dbReference type="Pfam" id="PF16694"/>
    </source>
</evidence>
<sequence>MIGALHRCSWSLTAALGVALLSACPADDTQDDGAEPDFPADYESSYVEVRNCRGSGDHDLNNIRILASPSALAPYQERVEPFPVDAVVLKEEYDFGDLTCSGPIKQWTVMRRLPDESAPETLDWAWQRVDLDRRVLDEDAPRCIGCHTGCGVGPDGYEWTCAVP</sequence>
<reference evidence="3 4" key="1">
    <citation type="submission" date="2018-03" db="EMBL/GenBank/DDBJ databases">
        <title>Draft Genome Sequences of the Obligatory Marine Myxobacteria Enhygromyxa salina SWB005.</title>
        <authorList>
            <person name="Poehlein A."/>
            <person name="Moghaddam J.A."/>
            <person name="Harms H."/>
            <person name="Alanjari M."/>
            <person name="Koenig G.M."/>
            <person name="Daniel R."/>
            <person name="Schaeberle T.F."/>
        </authorList>
    </citation>
    <scope>NUCLEOTIDE SEQUENCE [LARGE SCALE GENOMIC DNA]</scope>
    <source>
        <strain evidence="3 4">SWB005</strain>
    </source>
</reference>
<evidence type="ECO:0000313" key="4">
    <source>
        <dbReference type="Proteomes" id="UP000237968"/>
    </source>
</evidence>
<name>A0A2S9Y7L6_9BACT</name>
<dbReference type="AlphaFoldDB" id="A0A2S9Y7L6"/>
<evidence type="ECO:0000256" key="1">
    <source>
        <dbReference type="SAM" id="SignalP"/>
    </source>
</evidence>
<dbReference type="EMBL" id="PVNK01000136">
    <property type="protein sequence ID" value="PRQ01093.1"/>
    <property type="molecule type" value="Genomic_DNA"/>
</dbReference>
<dbReference type="InterPro" id="IPR038142">
    <property type="entry name" value="Cytochrome_P460_sp"/>
</dbReference>
<keyword evidence="4" id="KW-1185">Reference proteome</keyword>
<protein>
    <recommendedName>
        <fullName evidence="2">Cytochrome P460 domain-containing protein</fullName>
    </recommendedName>
</protein>
<dbReference type="OrthoDB" id="5511694at2"/>
<organism evidence="3 4">
    <name type="scientific">Enhygromyxa salina</name>
    <dbReference type="NCBI Taxonomy" id="215803"/>
    <lineage>
        <taxon>Bacteria</taxon>
        <taxon>Pseudomonadati</taxon>
        <taxon>Myxococcota</taxon>
        <taxon>Polyangia</taxon>
        <taxon>Nannocystales</taxon>
        <taxon>Nannocystaceae</taxon>
        <taxon>Enhygromyxa</taxon>
    </lineage>
</organism>
<dbReference type="PROSITE" id="PS51257">
    <property type="entry name" value="PROKAR_LIPOPROTEIN"/>
    <property type="match status" value="1"/>
</dbReference>
<evidence type="ECO:0000313" key="3">
    <source>
        <dbReference type="EMBL" id="PRQ01093.1"/>
    </source>
</evidence>
<dbReference type="CDD" id="cd20716">
    <property type="entry name" value="cyt_P460_fam"/>
    <property type="match status" value="1"/>
</dbReference>
<dbReference type="Proteomes" id="UP000237968">
    <property type="component" value="Unassembled WGS sequence"/>
</dbReference>
<dbReference type="Pfam" id="PF16694">
    <property type="entry name" value="Cytochrome_P460"/>
    <property type="match status" value="1"/>
</dbReference>
<feature type="signal peptide" evidence="1">
    <location>
        <begin position="1"/>
        <end position="23"/>
    </location>
</feature>
<accession>A0A2S9Y7L6</accession>
<comment type="caution">
    <text evidence="3">The sequence shown here is derived from an EMBL/GenBank/DDBJ whole genome shotgun (WGS) entry which is preliminary data.</text>
</comment>
<gene>
    <name evidence="3" type="ORF">ENSA5_27750</name>
</gene>